<dbReference type="EMBL" id="JACMRX010000004">
    <property type="protein sequence ID" value="KAF7991025.1"/>
    <property type="molecule type" value="Genomic_DNA"/>
</dbReference>
<sequence>MEDKESHHIEPSRSSSSVITSIITPTQKAIQSTSGIASTINTSQQAIQRTSGIASTINTSQQPIQSTFSGIASTISASQQAVQSTSGIASTINTSQQAIQSTSSGTTSVSHQAVQKTANDIRPTLKTLREAKARVNQNLQPRPIVVGSIEKITASYISIDEDLFQVLNPTHAIESMLKVYYALNCECPPEAKNIWQFMAFAVFRLSSSNQSPAISDLLVAIRAAKLKLSQRTQVQN</sequence>
<proteinExistence type="predicted"/>
<dbReference type="Proteomes" id="UP000639338">
    <property type="component" value="Unassembled WGS sequence"/>
</dbReference>
<protein>
    <submittedName>
        <fullName evidence="2">Uncharacterized protein</fullName>
    </submittedName>
</protein>
<feature type="compositionally biased region" description="Basic and acidic residues" evidence="1">
    <location>
        <begin position="1"/>
        <end position="11"/>
    </location>
</feature>
<name>A0A835CS93_APHGI</name>
<evidence type="ECO:0000313" key="3">
    <source>
        <dbReference type="Proteomes" id="UP000639338"/>
    </source>
</evidence>
<keyword evidence="3" id="KW-1185">Reference proteome</keyword>
<dbReference type="AlphaFoldDB" id="A0A835CS93"/>
<feature type="region of interest" description="Disordered" evidence="1">
    <location>
        <begin position="1"/>
        <end position="20"/>
    </location>
</feature>
<evidence type="ECO:0000313" key="2">
    <source>
        <dbReference type="EMBL" id="KAF7991025.1"/>
    </source>
</evidence>
<organism evidence="2 3">
    <name type="scientific">Aphidius gifuensis</name>
    <name type="common">Parasitoid wasp</name>
    <dbReference type="NCBI Taxonomy" id="684658"/>
    <lineage>
        <taxon>Eukaryota</taxon>
        <taxon>Metazoa</taxon>
        <taxon>Ecdysozoa</taxon>
        <taxon>Arthropoda</taxon>
        <taxon>Hexapoda</taxon>
        <taxon>Insecta</taxon>
        <taxon>Pterygota</taxon>
        <taxon>Neoptera</taxon>
        <taxon>Endopterygota</taxon>
        <taxon>Hymenoptera</taxon>
        <taxon>Apocrita</taxon>
        <taxon>Ichneumonoidea</taxon>
        <taxon>Braconidae</taxon>
        <taxon>Aphidiinae</taxon>
        <taxon>Aphidius</taxon>
    </lineage>
</organism>
<accession>A0A835CS93</accession>
<gene>
    <name evidence="2" type="ORF">HCN44_000830</name>
</gene>
<comment type="caution">
    <text evidence="2">The sequence shown here is derived from an EMBL/GenBank/DDBJ whole genome shotgun (WGS) entry which is preliminary data.</text>
</comment>
<evidence type="ECO:0000256" key="1">
    <source>
        <dbReference type="SAM" id="MobiDB-lite"/>
    </source>
</evidence>
<reference evidence="2 3" key="1">
    <citation type="submission" date="2020-08" db="EMBL/GenBank/DDBJ databases">
        <title>Aphidius gifuensis genome sequencing and assembly.</title>
        <authorList>
            <person name="Du Z."/>
        </authorList>
    </citation>
    <scope>NUCLEOTIDE SEQUENCE [LARGE SCALE GENOMIC DNA]</scope>
    <source>
        <strain evidence="2">YNYX2018</strain>
        <tissue evidence="2">Adults</tissue>
    </source>
</reference>